<keyword evidence="1" id="KW-1133">Transmembrane helix</keyword>
<keyword evidence="1" id="KW-0472">Membrane</keyword>
<sequence length="139" mass="15426">MRRASLAIRTLFALCLLGATFNHLRTIAQHGLLWDYGYGTAISPLSKVYWDTLAVLDPLAAVLLLLKPRVGVWLTVFIIVSDVLHNTYYVAAHNQWSASFYLAQVGFLVVVLCLAPVAARGVSPRSRVTPRTADLYRAR</sequence>
<gene>
    <name evidence="2" type="ORF">ACFPTO_21665</name>
</gene>
<keyword evidence="3" id="KW-1185">Reference proteome</keyword>
<dbReference type="RefSeq" id="WP_377714571.1">
    <property type="nucleotide sequence ID" value="NZ_JBHSMP010000035.1"/>
</dbReference>
<keyword evidence="1" id="KW-0812">Transmembrane</keyword>
<evidence type="ECO:0000313" key="2">
    <source>
        <dbReference type="EMBL" id="MFC5431388.1"/>
    </source>
</evidence>
<feature type="transmembrane region" description="Helical" evidence="1">
    <location>
        <begin position="48"/>
        <end position="66"/>
    </location>
</feature>
<evidence type="ECO:0000313" key="3">
    <source>
        <dbReference type="Proteomes" id="UP001596103"/>
    </source>
</evidence>
<reference evidence="3" key="1">
    <citation type="journal article" date="2019" name="Int. J. Syst. Evol. Microbiol.">
        <title>The Global Catalogue of Microorganisms (GCM) 10K type strain sequencing project: providing services to taxonomists for standard genome sequencing and annotation.</title>
        <authorList>
            <consortium name="The Broad Institute Genomics Platform"/>
            <consortium name="The Broad Institute Genome Sequencing Center for Infectious Disease"/>
            <person name="Wu L."/>
            <person name="Ma J."/>
        </authorList>
    </citation>
    <scope>NUCLEOTIDE SEQUENCE [LARGE SCALE GENOMIC DNA]</scope>
    <source>
        <strain evidence="3">CCUG 56042</strain>
    </source>
</reference>
<organism evidence="2 3">
    <name type="scientific">Paraburkholderia denitrificans</name>
    <dbReference type="NCBI Taxonomy" id="694025"/>
    <lineage>
        <taxon>Bacteria</taxon>
        <taxon>Pseudomonadati</taxon>
        <taxon>Pseudomonadota</taxon>
        <taxon>Betaproteobacteria</taxon>
        <taxon>Burkholderiales</taxon>
        <taxon>Burkholderiaceae</taxon>
        <taxon>Paraburkholderia</taxon>
    </lineage>
</organism>
<evidence type="ECO:0008006" key="4">
    <source>
        <dbReference type="Google" id="ProtNLM"/>
    </source>
</evidence>
<comment type="caution">
    <text evidence="2">The sequence shown here is derived from an EMBL/GenBank/DDBJ whole genome shotgun (WGS) entry which is preliminary data.</text>
</comment>
<dbReference type="EMBL" id="JBHSMP010000035">
    <property type="protein sequence ID" value="MFC5431388.1"/>
    <property type="molecule type" value="Genomic_DNA"/>
</dbReference>
<dbReference type="Proteomes" id="UP001596103">
    <property type="component" value="Unassembled WGS sequence"/>
</dbReference>
<feature type="transmembrane region" description="Helical" evidence="1">
    <location>
        <begin position="98"/>
        <end position="119"/>
    </location>
</feature>
<name>A0ABW0JEG9_9BURK</name>
<accession>A0ABW0JEG9</accession>
<evidence type="ECO:0000256" key="1">
    <source>
        <dbReference type="SAM" id="Phobius"/>
    </source>
</evidence>
<proteinExistence type="predicted"/>
<protein>
    <recommendedName>
        <fullName evidence="4">DoxX family protein</fullName>
    </recommendedName>
</protein>
<feature type="transmembrane region" description="Helical" evidence="1">
    <location>
        <begin position="73"/>
        <end position="92"/>
    </location>
</feature>